<name>A0A0X3NWL8_SCHSO</name>
<feature type="domain" description="EF-hand" evidence="2">
    <location>
        <begin position="120"/>
        <end position="155"/>
    </location>
</feature>
<dbReference type="PROSITE" id="PS00018">
    <property type="entry name" value="EF_HAND_1"/>
    <property type="match status" value="1"/>
</dbReference>
<sequence length="178" mass="19479">MLFTSRTLLRAFDNAADGKSYLTAKDAKVFFLELFGQTPPKRVIQHLFSSSDAVAGGKPVGITFPRLKEFIQEIGFVASANTELQAGEVHRLFAALDPGAQNFLTLADICSTCGVKKSRALLGALRRAFWEFDVDRDGRISFGDFMTGLKRGGQLPTLARDETVSPEYALSDSLFPPL</sequence>
<dbReference type="SUPFAM" id="SSF47473">
    <property type="entry name" value="EF-hand"/>
    <property type="match status" value="1"/>
</dbReference>
<organism evidence="3">
    <name type="scientific">Schistocephalus solidus</name>
    <name type="common">Tapeworm</name>
    <dbReference type="NCBI Taxonomy" id="70667"/>
    <lineage>
        <taxon>Eukaryota</taxon>
        <taxon>Metazoa</taxon>
        <taxon>Spiralia</taxon>
        <taxon>Lophotrochozoa</taxon>
        <taxon>Platyhelminthes</taxon>
        <taxon>Cestoda</taxon>
        <taxon>Eucestoda</taxon>
        <taxon>Diphyllobothriidea</taxon>
        <taxon>Diphyllobothriidae</taxon>
        <taxon>Schistocephalus</taxon>
    </lineage>
</organism>
<dbReference type="InterPro" id="IPR018247">
    <property type="entry name" value="EF_Hand_1_Ca_BS"/>
</dbReference>
<proteinExistence type="predicted"/>
<dbReference type="Gene3D" id="1.10.238.10">
    <property type="entry name" value="EF-hand"/>
    <property type="match status" value="1"/>
</dbReference>
<dbReference type="Pfam" id="PF00036">
    <property type="entry name" value="EF-hand_1"/>
    <property type="match status" value="1"/>
</dbReference>
<dbReference type="EMBL" id="GEEE01019280">
    <property type="protein sequence ID" value="JAP43945.1"/>
    <property type="molecule type" value="Transcribed_RNA"/>
</dbReference>
<dbReference type="AlphaFoldDB" id="A0A0X3NWL8"/>
<dbReference type="PROSITE" id="PS50222">
    <property type="entry name" value="EF_HAND_2"/>
    <property type="match status" value="1"/>
</dbReference>
<keyword evidence="1" id="KW-0106">Calcium</keyword>
<gene>
    <name evidence="3" type="primary">EFC11</name>
    <name evidence="3" type="ORF">TR105464</name>
</gene>
<dbReference type="SMART" id="SM00054">
    <property type="entry name" value="EFh"/>
    <property type="match status" value="1"/>
</dbReference>
<dbReference type="InterPro" id="IPR002048">
    <property type="entry name" value="EF_hand_dom"/>
</dbReference>
<protein>
    <submittedName>
        <fullName evidence="3">EF-hand calcium-binding domain-containing protein 11</fullName>
    </submittedName>
</protein>
<dbReference type="GO" id="GO:0005509">
    <property type="term" value="F:calcium ion binding"/>
    <property type="evidence" value="ECO:0007669"/>
    <property type="project" value="InterPro"/>
</dbReference>
<evidence type="ECO:0000313" key="3">
    <source>
        <dbReference type="EMBL" id="JAP43945.1"/>
    </source>
</evidence>
<evidence type="ECO:0000259" key="2">
    <source>
        <dbReference type="PROSITE" id="PS50222"/>
    </source>
</evidence>
<dbReference type="InterPro" id="IPR011992">
    <property type="entry name" value="EF-hand-dom_pair"/>
</dbReference>
<evidence type="ECO:0000256" key="1">
    <source>
        <dbReference type="ARBA" id="ARBA00022837"/>
    </source>
</evidence>
<accession>A0A0X3NWL8</accession>
<reference evidence="3" key="1">
    <citation type="submission" date="2016-01" db="EMBL/GenBank/DDBJ databases">
        <title>Reference transcriptome for the parasite Schistocephalus solidus: insights into the molecular evolution of parasitism.</title>
        <authorList>
            <person name="Hebert F.O."/>
            <person name="Grambauer S."/>
            <person name="Barber I."/>
            <person name="Landry C.R."/>
            <person name="Aubin-Horth N."/>
        </authorList>
    </citation>
    <scope>NUCLEOTIDE SEQUENCE</scope>
</reference>